<comment type="subunit">
    <text evidence="7">The complex is composed of two ATP-binding proteins (PotA), two transmembrane proteins (PotB and PotC) and a solute-binding protein (PotD).</text>
</comment>
<keyword evidence="2 7" id="KW-1003">Cell membrane</keyword>
<keyword evidence="5 7" id="KW-1278">Translocase</keyword>
<dbReference type="EMBL" id="VTPX01000005">
    <property type="protein sequence ID" value="KAA0018201.1"/>
    <property type="molecule type" value="Genomic_DNA"/>
</dbReference>
<name>A0A640WDY5_9GAMM</name>
<dbReference type="Gene3D" id="2.40.50.100">
    <property type="match status" value="1"/>
</dbReference>
<keyword evidence="1 7" id="KW-0813">Transport</keyword>
<evidence type="ECO:0000259" key="8">
    <source>
        <dbReference type="PROSITE" id="PS50893"/>
    </source>
</evidence>
<dbReference type="InterPro" id="IPR013611">
    <property type="entry name" value="Transp-assoc_OB_typ2"/>
</dbReference>
<dbReference type="PANTHER" id="PTHR42781">
    <property type="entry name" value="SPERMIDINE/PUTRESCINE IMPORT ATP-BINDING PROTEIN POTA"/>
    <property type="match status" value="1"/>
</dbReference>
<keyword evidence="4 7" id="KW-0067">ATP-binding</keyword>
<dbReference type="SMART" id="SM00382">
    <property type="entry name" value="AAA"/>
    <property type="match status" value="1"/>
</dbReference>
<comment type="caution">
    <text evidence="9">The sequence shown here is derived from an EMBL/GenBank/DDBJ whole genome shotgun (WGS) entry which is preliminary data.</text>
</comment>
<protein>
    <recommendedName>
        <fullName evidence="7">Spermidine/putrescine import ATP-binding protein PotA</fullName>
        <ecNumber evidence="7">7.6.2.11</ecNumber>
    </recommendedName>
</protein>
<evidence type="ECO:0000313" key="9">
    <source>
        <dbReference type="EMBL" id="KAA0018201.1"/>
    </source>
</evidence>
<dbReference type="PROSITE" id="PS50893">
    <property type="entry name" value="ABC_TRANSPORTER_2"/>
    <property type="match status" value="1"/>
</dbReference>
<dbReference type="Pfam" id="PF08402">
    <property type="entry name" value="TOBE_2"/>
    <property type="match status" value="1"/>
</dbReference>
<sequence length="408" mass="44199">MTPFPLTFQHSDPPTFQQSELPVATVSQSPPSAAPAFAVGSPATIPERVAVQLDGILKRFGDAIALQRISLKIREGEFVTLLGPSGCGKTTLLNLMAGFLEADNGEIFIDNQLVTETPPYQREIGIVFQNYALFPHMSVVKNVGYGLRMRGTPKAEIDERVAQALALVKLEGFGERMPRELSGGQQQRVALARALVIRPKVLLLDEPFSALDKNLRLSMQLELKEIQRKLGVTTVFVTHDQGEALSMSDRVVVMSAGHVRQIGTPDAIYRSPEDPFVAGFVGDANVLPGRYLSRDDAANIELGDATLRLPADRIHASVGARLAVYARPENIHLVPLDGDTLLTGTVVNHVFQGDHVDVHLDVPSLDQARLFVRRSGVESLTRWPVGAVVGLAFEDDGICAFAADATSA</sequence>
<evidence type="ECO:0000256" key="5">
    <source>
        <dbReference type="ARBA" id="ARBA00022967"/>
    </source>
</evidence>
<evidence type="ECO:0000256" key="3">
    <source>
        <dbReference type="ARBA" id="ARBA00022741"/>
    </source>
</evidence>
<organism evidence="9 10">
    <name type="scientific">Salinicola corii</name>
    <dbReference type="NCBI Taxonomy" id="2606937"/>
    <lineage>
        <taxon>Bacteria</taxon>
        <taxon>Pseudomonadati</taxon>
        <taxon>Pseudomonadota</taxon>
        <taxon>Gammaproteobacteria</taxon>
        <taxon>Oceanospirillales</taxon>
        <taxon>Halomonadaceae</taxon>
        <taxon>Salinicola</taxon>
    </lineage>
</organism>
<comment type="catalytic activity">
    <reaction evidence="7">
        <text>ATP + H2O + polyamine-[polyamine-binding protein]Side 1 = ADP + phosphate + polyamineSide 2 + [polyamine-binding protein]Side 1.</text>
        <dbReference type="EC" id="7.6.2.11"/>
    </reaction>
</comment>
<evidence type="ECO:0000256" key="2">
    <source>
        <dbReference type="ARBA" id="ARBA00022475"/>
    </source>
</evidence>
<feature type="domain" description="ABC transporter" evidence="8">
    <location>
        <begin position="51"/>
        <end position="281"/>
    </location>
</feature>
<dbReference type="InterPro" id="IPR005893">
    <property type="entry name" value="PotA-like"/>
</dbReference>
<evidence type="ECO:0000256" key="1">
    <source>
        <dbReference type="ARBA" id="ARBA00022448"/>
    </source>
</evidence>
<dbReference type="InterPro" id="IPR027417">
    <property type="entry name" value="P-loop_NTPase"/>
</dbReference>
<evidence type="ECO:0000256" key="4">
    <source>
        <dbReference type="ARBA" id="ARBA00022840"/>
    </source>
</evidence>
<proteinExistence type="inferred from homology"/>
<accession>A0A640WDY5</accession>
<keyword evidence="6 7" id="KW-0472">Membrane</keyword>
<dbReference type="SUPFAM" id="SSF50331">
    <property type="entry name" value="MOP-like"/>
    <property type="match status" value="1"/>
</dbReference>
<dbReference type="AlphaFoldDB" id="A0A640WDY5"/>
<dbReference type="PANTHER" id="PTHR42781:SF4">
    <property type="entry name" value="SPERMIDINE_PUTRESCINE IMPORT ATP-BINDING PROTEIN POTA"/>
    <property type="match status" value="1"/>
</dbReference>
<gene>
    <name evidence="7" type="primary">potA</name>
    <name evidence="9" type="ORF">F0A16_10790</name>
</gene>
<dbReference type="GO" id="GO:0043190">
    <property type="term" value="C:ATP-binding cassette (ABC) transporter complex"/>
    <property type="evidence" value="ECO:0007669"/>
    <property type="project" value="InterPro"/>
</dbReference>
<dbReference type="InterPro" id="IPR008995">
    <property type="entry name" value="Mo/tungstate-bd_C_term_dom"/>
</dbReference>
<dbReference type="SUPFAM" id="SSF52540">
    <property type="entry name" value="P-loop containing nucleoside triphosphate hydrolases"/>
    <property type="match status" value="1"/>
</dbReference>
<dbReference type="FunFam" id="3.40.50.300:FF:000133">
    <property type="entry name" value="Spermidine/putrescine import ATP-binding protein PotA"/>
    <property type="match status" value="1"/>
</dbReference>
<dbReference type="InterPro" id="IPR050093">
    <property type="entry name" value="ABC_SmlMolc_Importer"/>
</dbReference>
<dbReference type="InterPro" id="IPR003593">
    <property type="entry name" value="AAA+_ATPase"/>
</dbReference>
<dbReference type="GO" id="GO:0015847">
    <property type="term" value="P:putrescine transport"/>
    <property type="evidence" value="ECO:0007669"/>
    <property type="project" value="UniProtKB-ARBA"/>
</dbReference>
<dbReference type="NCBIfam" id="TIGR01187">
    <property type="entry name" value="potA"/>
    <property type="match status" value="1"/>
</dbReference>
<dbReference type="EC" id="7.6.2.11" evidence="7"/>
<reference evidence="9 10" key="1">
    <citation type="submission" date="2019-08" db="EMBL/GenBank/DDBJ databases">
        <title>Bioinformatics analysis of the strain L3 and L5.</title>
        <authorList>
            <person name="Li X."/>
        </authorList>
    </citation>
    <scope>NUCLEOTIDE SEQUENCE [LARGE SCALE GENOMIC DNA]</scope>
    <source>
        <strain evidence="9 10">L3</strain>
    </source>
</reference>
<keyword evidence="10" id="KW-1185">Reference proteome</keyword>
<dbReference type="GO" id="GO:0015417">
    <property type="term" value="F:ABC-type polyamine transporter activity"/>
    <property type="evidence" value="ECO:0007669"/>
    <property type="project" value="UniProtKB-EC"/>
</dbReference>
<dbReference type="Pfam" id="PF00005">
    <property type="entry name" value="ABC_tran"/>
    <property type="match status" value="1"/>
</dbReference>
<dbReference type="InterPro" id="IPR003439">
    <property type="entry name" value="ABC_transporter-like_ATP-bd"/>
</dbReference>
<dbReference type="Proteomes" id="UP000466024">
    <property type="component" value="Unassembled WGS sequence"/>
</dbReference>
<evidence type="ECO:0000313" key="10">
    <source>
        <dbReference type="Proteomes" id="UP000466024"/>
    </source>
</evidence>
<evidence type="ECO:0000256" key="7">
    <source>
        <dbReference type="RuleBase" id="RU364083"/>
    </source>
</evidence>
<evidence type="ECO:0000256" key="6">
    <source>
        <dbReference type="ARBA" id="ARBA00023136"/>
    </source>
</evidence>
<keyword evidence="3 7" id="KW-0547">Nucleotide-binding</keyword>
<dbReference type="GO" id="GO:0005524">
    <property type="term" value="F:ATP binding"/>
    <property type="evidence" value="ECO:0007669"/>
    <property type="project" value="UniProtKB-KW"/>
</dbReference>
<dbReference type="Gene3D" id="3.40.50.300">
    <property type="entry name" value="P-loop containing nucleotide triphosphate hydrolases"/>
    <property type="match status" value="1"/>
</dbReference>
<dbReference type="PROSITE" id="PS00211">
    <property type="entry name" value="ABC_TRANSPORTER_1"/>
    <property type="match status" value="1"/>
</dbReference>
<dbReference type="GO" id="GO:0016887">
    <property type="term" value="F:ATP hydrolysis activity"/>
    <property type="evidence" value="ECO:0007669"/>
    <property type="project" value="InterPro"/>
</dbReference>
<comment type="similarity">
    <text evidence="7">Belongs to the ABC transporter superfamily. Spermidine/putrescine importer (TC 3.A.1.11.1) family.</text>
</comment>
<dbReference type="InterPro" id="IPR017871">
    <property type="entry name" value="ABC_transporter-like_CS"/>
</dbReference>
<comment type="function">
    <text evidence="7">Part of the ABC transporter complex PotABCD involved in spermidine/putrescine import. Responsible for energy coupling to the transport system.</text>
</comment>